<accession>A0A103R5N3</accession>
<proteinExistence type="predicted"/>
<evidence type="ECO:0000313" key="1">
    <source>
        <dbReference type="EMBL" id="KVG61689.1"/>
    </source>
</evidence>
<dbReference type="RefSeq" id="WP_059755202.1">
    <property type="nucleotide sequence ID" value="NZ_CP013415.1"/>
</dbReference>
<dbReference type="EMBL" id="LOXM01000185">
    <property type="protein sequence ID" value="KVG61689.1"/>
    <property type="molecule type" value="Genomic_DNA"/>
</dbReference>
<evidence type="ECO:0000313" key="2">
    <source>
        <dbReference type="Proteomes" id="UP000064029"/>
    </source>
</evidence>
<reference evidence="1 2" key="1">
    <citation type="submission" date="2015-11" db="EMBL/GenBank/DDBJ databases">
        <title>Expanding the genomic diversity of Burkholderia species for the development of highly accurate diagnostics.</title>
        <authorList>
            <person name="Sahl J."/>
            <person name="Keim P."/>
            <person name="Wagner D."/>
        </authorList>
    </citation>
    <scope>NUCLEOTIDE SEQUENCE [LARGE SCALE GENOMIC DNA]</scope>
    <source>
        <strain evidence="1 2">MSMB2036</strain>
    </source>
</reference>
<dbReference type="Proteomes" id="UP000064029">
    <property type="component" value="Unassembled WGS sequence"/>
</dbReference>
<gene>
    <name evidence="1" type="ORF">WJ33_31490</name>
</gene>
<protein>
    <submittedName>
        <fullName evidence="1">Uncharacterized protein</fullName>
    </submittedName>
</protein>
<comment type="caution">
    <text evidence="1">The sequence shown here is derived from an EMBL/GenBank/DDBJ whole genome shotgun (WGS) entry which is preliminary data.</text>
</comment>
<sequence length="219" mass="24579">MRSIAFGALHFDRRSIPAELGDITQWPRADESALSEQARLQLGRRVQAMTLFVDGHTPLREITRKTGVGFNDLYRMTLHLLGHACVDSFLSFLAEADQLRGPRRMLWLPFPVHDFPRRQVVAHGGDRRGEPICFRVSSLDSADTDSRLSRDYGGESHRLVHLECLRRNIAPVTPPPFGLAAFGPVELPTSLPKDAYAVHVGNRRDLRVELNVLLSSPEP</sequence>
<organism evidence="1 2">
    <name type="scientific">Burkholderia ubonensis</name>
    <dbReference type="NCBI Taxonomy" id="101571"/>
    <lineage>
        <taxon>Bacteria</taxon>
        <taxon>Pseudomonadati</taxon>
        <taxon>Pseudomonadota</taxon>
        <taxon>Betaproteobacteria</taxon>
        <taxon>Burkholderiales</taxon>
        <taxon>Burkholderiaceae</taxon>
        <taxon>Burkholderia</taxon>
        <taxon>Burkholderia cepacia complex</taxon>
    </lineage>
</organism>
<dbReference type="AlphaFoldDB" id="A0A103R5N3"/>
<name>A0A103R5N3_9BURK</name>